<feature type="region of interest" description="Disordered" evidence="1">
    <location>
        <begin position="1412"/>
        <end position="1444"/>
    </location>
</feature>
<feature type="compositionally biased region" description="Polar residues" evidence="1">
    <location>
        <begin position="1910"/>
        <end position="1924"/>
    </location>
</feature>
<evidence type="ECO:0000256" key="1">
    <source>
        <dbReference type="SAM" id="MobiDB-lite"/>
    </source>
</evidence>
<sequence>MGVEFLQLGPNKLAKLPLQMRSYHAQALRGFDLNRQRSGYGGLFSYLAFVCMNGRACSLKEELKMLQPRITRMVKYFEDNFNTLKPDCSTNMYAKQPDSISQKFHILSKDKILSLTLLATFFLSIVQFGAAQTVDEPYVVNPTPTLPVVGADDVTTVLFVNNGAGRVGDSHGRFLTVRPEVGLLTSTARTFIQDGITTEFATQVVGTTLNNGRIYAQYLKKSSRVVYENDRVVPSVVTSWVGGGGDYLKTRSFLQNHNDLFNADAPDWQDIDDNIGVHRGEFVGNTDFVNLQNARGTVLQTMEAESYLDNISSSSLQLIQISSNTAILQSDLKAEGRAKNFSAENVLSGGYLPTITVKNYFQHSVFQPIAGVKITDRDSSESSAANMDDGRFPKAYYQQQQQSGAKIENSLSKATALPATKRMLATVTYYGFADFTTIVGDSVIVFSPSTIQSSQNYGHVTSIKGKPTLRTESSNVSDAMISEQMPILSTAINQWNFGLDTTRIRSDSSNIVDETNNSNQFSTPEIKIAPNLNYDTNFTSVQALSSQSTTTEIIHMNTGDLLESIADHKNTVQSTAIVKSDDTLLDESSPQVHGGATTVFIDDDPFANFVVPTGVSHPAQSSTDQIDHETITENSEDADETTVSIEEDQENTPKTEAATENLTEDLYDNPLTEPLPPLPTNDNNNTISETCDHTTSQVFLTQLTKSLGYLNTGKEDPSSASSDENPLSAYDIVQTTKYYCIQATQVQQLEKPEIEFLSVVSEDAATELISTELSNKIEESTVHETVDFDVTTDNEYDSEDDDYDTDNGSNEVDLIYKTLYTTYTYLTTFFQGTSTTVSSHTEIVTNLISSTAGTEVDTITKPTDTIATFGGFGLDTASMSQQTESKASALASKYTIPQEIVSLLQTEREEKSVVDESKNKQQTEYLNDSKYTNTLFTTYTYYTSIFADNDTDIMSRTEVVTNYITKNSLNNYLTDTPTYLDTKNAAQNLQASSQVKFKPAEDRVEKEEHVTLVMDVRSISVNGNQQVILNQKDPVDDQVSSESNTDEIIPSATLLLQTSFTTFTFYTTMYVGDVINVISRLETVTNVATETLKPTKMFGAEEATFPVTYFTTFTYWTKLAKDGEITTLSREETLSNVIEPTNLASIPEDETLRTAANSYSSLDPSDDGNQHLRITDTDTESIVTSGMTNTSLRSDLTTYYTTYTYYTTSYEVNETITKSRFETVTNVVTPTDVTTSTAETILKTPAIAQPSELLTTSLNNIINSTSALVLFDYKHIVDADEVSTLYFTTEVASAIDSEGIEIEITSSTSSLHVDEMKKSSLAIMILNDDSLSSSKPFKTGLVRLIEGTRIGNGTTTLYQSKVIGTVIDNRYAQIIESTSSFLFEKKTEDAALLPTSVIVSAMPSQTGNLHVNADSNIEQEDEPTTTGDIDDENRSKALDPSQTSKRTFAPVIRPFASRNRPNFAPKQKTLSPSSATIITRSDITPTITATPALKTSGRYSSSRRGVISNAPINQNELGFPQSSRRTFGRPIKSSSSSVLNELGVSPQSNAAFVPPRNRFASSPRPTQTVTSRKQNINASYRPSNSPGFRASGILVGNSKFRVKPTVSGSSANERTTTKTVSKEFSSDSSVEDDNSTDELVQISDEEESTRRNQNPLLRLRRPINRPSGFAPVPRSSVNSSAVISLRRNPLSARAKTTSTTTTTTTTAKPRTRSFQRPTISSLQARSRPQNSLFPPRGLFQTQQRDENQKEIKKNENESENISEYDDDDDADDDGEDDVLDEVNRSRRSNSKSQKGKSLSRVRRQADAFNRSRFRFRRPNLSTMSPLEDPSISNTDDLNETTASSRVKTNSRFGSRFPSPRGQQAHSQKSQPSSSAVANHRTIRPTRPTTPRTQFTLREKDATLNGAKRSGTPSNFRRQPSTGSPSIRRTIGTGTGTSRRLKSYSGPNVNNNADNGRLVGTSRSRNGNSNGLNRGRGSVRGRNRNEYVPDLQIIEMGSQTITVTHLIPAEVTVPVINGQITEYKNIVTAKTSTEVLGPNQYTEILGTNGQTSKYLTREESSINNAGVTELTRYLLHDSLTTTVTFTPTTIRGRKTSFSHILPSTVYSVEHLVSTVQPQISANAPLANILLSQLLLGNLNLPANPLIGALGQQQSAISAIVSTSVEPVTEYRTHTSTYVTTIFDGKSTILPLTFQGKKILTTVYDTTAQTITATEYSVDTIVNTPIIPQNVKSHGPAAQVNSLLLQQLLLQQQQEPFSVPQGLSHTQSPQLLLSENLQDLDDAARTATQVDDIDDEIVTINSEMQTTKINRKKSRKTSKGHKRSKQQKLDNPLEDTSVVTLYVSGRRPGEFSTVLSTVQNGYDHSAALQKRQAHSQIRQTVTLGEKEVNDMYDTEESRNVILFISPKQDHPQLDKNTLDTFFDIYHGVGSTEVFGDNVKGRTASLESIVGDVDLWYSKSSSQSMILDSKTDSVAIDKSNFNFLA</sequence>
<feature type="compositionally biased region" description="Low complexity" evidence="1">
    <location>
        <begin position="1959"/>
        <end position="1975"/>
    </location>
</feature>
<proteinExistence type="predicted"/>
<feature type="compositionally biased region" description="Basic residues" evidence="1">
    <location>
        <begin position="2307"/>
        <end position="2324"/>
    </location>
</feature>
<feature type="compositionally biased region" description="Low complexity" evidence="1">
    <location>
        <begin position="1925"/>
        <end position="1937"/>
    </location>
</feature>
<protein>
    <submittedName>
        <fullName evidence="4">Mucin-5AC isoform X1</fullName>
    </submittedName>
</protein>
<evidence type="ECO:0000259" key="2">
    <source>
        <dbReference type="Pfam" id="PF15950"/>
    </source>
</evidence>
<evidence type="ECO:0000313" key="3">
    <source>
        <dbReference type="Proteomes" id="UP000001819"/>
    </source>
</evidence>
<dbReference type="InParanoid" id="A0A6I8VM79"/>
<feature type="region of interest" description="Disordered" evidence="1">
    <location>
        <begin position="2302"/>
        <end position="2329"/>
    </location>
</feature>
<dbReference type="PANTHER" id="PTHR39072:SF2">
    <property type="match status" value="1"/>
</dbReference>
<feature type="compositionally biased region" description="Polar residues" evidence="1">
    <location>
        <begin position="1860"/>
        <end position="1876"/>
    </location>
</feature>
<feature type="compositionally biased region" description="Polar residues" evidence="1">
    <location>
        <begin position="1819"/>
        <end position="1852"/>
    </location>
</feature>
<dbReference type="Proteomes" id="UP000001819">
    <property type="component" value="Chromosome 5"/>
</dbReference>
<keyword evidence="3" id="KW-1185">Reference proteome</keyword>
<feature type="compositionally biased region" description="Low complexity" evidence="1">
    <location>
        <begin position="1691"/>
        <end position="1708"/>
    </location>
</feature>
<feature type="compositionally biased region" description="Basic residues" evidence="1">
    <location>
        <begin position="1785"/>
        <end position="1802"/>
    </location>
</feature>
<feature type="region of interest" description="Disordered" evidence="1">
    <location>
        <begin position="633"/>
        <end position="655"/>
    </location>
</feature>
<evidence type="ECO:0000313" key="4">
    <source>
        <dbReference type="RefSeq" id="XP_015044230.2"/>
    </source>
</evidence>
<feature type="domain" description="DUF4758" evidence="2">
    <location>
        <begin position="1196"/>
        <end position="1380"/>
    </location>
</feature>
<feature type="compositionally biased region" description="Acidic residues" evidence="1">
    <location>
        <begin position="634"/>
        <end position="650"/>
    </location>
</feature>
<feature type="region of interest" description="Disordered" evidence="1">
    <location>
        <begin position="1548"/>
        <end position="1591"/>
    </location>
</feature>
<feature type="domain" description="DUF4758" evidence="2">
    <location>
        <begin position="934"/>
        <end position="999"/>
    </location>
</feature>
<feature type="compositionally biased region" description="Acidic residues" evidence="1">
    <location>
        <begin position="1417"/>
        <end position="1431"/>
    </location>
</feature>
<reference evidence="4" key="1">
    <citation type="submission" date="2025-08" db="UniProtKB">
        <authorList>
            <consortium name="RefSeq"/>
        </authorList>
    </citation>
    <scope>IDENTIFICATION</scope>
    <source>
        <strain evidence="4">MV-25-SWS-2005</strain>
        <tissue evidence="4">Whole body</tissue>
    </source>
</reference>
<dbReference type="ExpressionAtlas" id="A0A6I8VM79">
    <property type="expression patterns" value="baseline"/>
</dbReference>
<feature type="region of interest" description="Disordered" evidence="1">
    <location>
        <begin position="1513"/>
        <end position="1532"/>
    </location>
</feature>
<feature type="compositionally biased region" description="Polar residues" evidence="1">
    <location>
        <begin position="1513"/>
        <end position="1525"/>
    </location>
</feature>
<feature type="compositionally biased region" description="Polar residues" evidence="1">
    <location>
        <begin position="1714"/>
        <end position="1732"/>
    </location>
</feature>
<dbReference type="InterPro" id="IPR031866">
    <property type="entry name" value="DUF4758"/>
</dbReference>
<organism evidence="3 4">
    <name type="scientific">Drosophila pseudoobscura pseudoobscura</name>
    <name type="common">Fruit fly</name>
    <dbReference type="NCBI Taxonomy" id="46245"/>
    <lineage>
        <taxon>Eukaryota</taxon>
        <taxon>Metazoa</taxon>
        <taxon>Ecdysozoa</taxon>
        <taxon>Arthropoda</taxon>
        <taxon>Hexapoda</taxon>
        <taxon>Insecta</taxon>
        <taxon>Pterygota</taxon>
        <taxon>Neoptera</taxon>
        <taxon>Endopterygota</taxon>
        <taxon>Diptera</taxon>
        <taxon>Brachycera</taxon>
        <taxon>Muscomorpha</taxon>
        <taxon>Ephydroidea</taxon>
        <taxon>Drosophilidae</taxon>
        <taxon>Drosophila</taxon>
        <taxon>Sophophora</taxon>
    </lineage>
</organism>
<feature type="compositionally biased region" description="Polar residues" evidence="1">
    <location>
        <begin position="1606"/>
        <end position="1619"/>
    </location>
</feature>
<dbReference type="Pfam" id="PF15950">
    <property type="entry name" value="DUF4758"/>
    <property type="match status" value="2"/>
</dbReference>
<name>A0A6I8VM79_DROPS</name>
<dbReference type="PANTHER" id="PTHR39072">
    <property type="entry name" value="RE48511P"/>
    <property type="match status" value="1"/>
</dbReference>
<feature type="compositionally biased region" description="Polar residues" evidence="1">
    <location>
        <begin position="1944"/>
        <end position="1953"/>
    </location>
</feature>
<dbReference type="KEGG" id="dpo:26534304"/>
<feature type="compositionally biased region" description="Polar residues" evidence="1">
    <location>
        <begin position="1559"/>
        <end position="1586"/>
    </location>
</feature>
<feature type="region of interest" description="Disordered" evidence="1">
    <location>
        <begin position="1603"/>
        <end position="1981"/>
    </location>
</feature>
<feature type="compositionally biased region" description="Acidic residues" evidence="1">
    <location>
        <begin position="1757"/>
        <end position="1780"/>
    </location>
</feature>
<gene>
    <name evidence="4" type="primary">LOC26534304</name>
</gene>
<feature type="compositionally biased region" description="Basic and acidic residues" evidence="1">
    <location>
        <begin position="1743"/>
        <end position="1756"/>
    </location>
</feature>
<dbReference type="RefSeq" id="XP_015044230.2">
    <property type="nucleotide sequence ID" value="XM_015188744.2"/>
</dbReference>
<accession>A0A6I8VM79</accession>